<organism evidence="1">
    <name type="scientific">freshwater metagenome</name>
    <dbReference type="NCBI Taxonomy" id="449393"/>
    <lineage>
        <taxon>unclassified sequences</taxon>
        <taxon>metagenomes</taxon>
        <taxon>ecological metagenomes</taxon>
    </lineage>
</organism>
<dbReference type="AlphaFoldDB" id="A0A6J7AAS0"/>
<sequence length="143" mass="15712">MSEPFRRVPEGISIDLPDPLRTWLAEQARAAATDAVQMEHPVHRRLLGPIDPSQDHDDPVTELQRQFGVEGSLGVLIETAHESLLSEVQAEEWIRALQLILAATAARLAITDEETLSRLSEENAEIVTTLQAGISLMIDALDA</sequence>
<dbReference type="EMBL" id="CAFBPM010000007">
    <property type="protein sequence ID" value="CAB5020104.1"/>
    <property type="molecule type" value="Genomic_DNA"/>
</dbReference>
<protein>
    <submittedName>
        <fullName evidence="1">Unannotated protein</fullName>
    </submittedName>
</protein>
<proteinExistence type="predicted"/>
<gene>
    <name evidence="1" type="ORF">UFOPK3164_01037</name>
    <name evidence="2" type="ORF">UFOPK3427_01441</name>
    <name evidence="3" type="ORF">UFOPK4112_00860</name>
</gene>
<dbReference type="EMBL" id="CAFBLT010000001">
    <property type="protein sequence ID" value="CAB4879926.1"/>
    <property type="molecule type" value="Genomic_DNA"/>
</dbReference>
<evidence type="ECO:0000313" key="2">
    <source>
        <dbReference type="EMBL" id="CAB4879926.1"/>
    </source>
</evidence>
<evidence type="ECO:0000313" key="3">
    <source>
        <dbReference type="EMBL" id="CAB5020104.1"/>
    </source>
</evidence>
<accession>A0A6J7AAS0</accession>
<dbReference type="EMBL" id="CAFABE010000046">
    <property type="protein sequence ID" value="CAB4829668.1"/>
    <property type="molecule type" value="Genomic_DNA"/>
</dbReference>
<evidence type="ECO:0000313" key="1">
    <source>
        <dbReference type="EMBL" id="CAB4829668.1"/>
    </source>
</evidence>
<reference evidence="1" key="1">
    <citation type="submission" date="2020-05" db="EMBL/GenBank/DDBJ databases">
        <authorList>
            <person name="Chiriac C."/>
            <person name="Salcher M."/>
            <person name="Ghai R."/>
            <person name="Kavagutti S V."/>
        </authorList>
    </citation>
    <scope>NUCLEOTIDE SEQUENCE</scope>
</reference>
<name>A0A6J7AAS0_9ZZZZ</name>